<reference evidence="1 2" key="1">
    <citation type="submission" date="2020-11" db="EMBL/GenBank/DDBJ databases">
        <title>Draft genome sequencing of a Lachnospiraceae strain isolated from anoxic soil subjected to BSD treatment.</title>
        <authorList>
            <person name="Uek A."/>
            <person name="Tonouchi A."/>
        </authorList>
    </citation>
    <scope>NUCLEOTIDE SEQUENCE [LARGE SCALE GENOMIC DNA]</scope>
    <source>
        <strain evidence="1 2">TB5</strain>
    </source>
</reference>
<gene>
    <name evidence="1" type="ORF">bsdtb5_14200</name>
</gene>
<keyword evidence="2" id="KW-1185">Reference proteome</keyword>
<evidence type="ECO:0000313" key="1">
    <source>
        <dbReference type="EMBL" id="BCN30125.1"/>
    </source>
</evidence>
<evidence type="ECO:0000313" key="2">
    <source>
        <dbReference type="Proteomes" id="UP000595897"/>
    </source>
</evidence>
<name>A0A7R7EK18_9FIRM</name>
<dbReference type="KEGG" id="ahb:bsdtb5_14200"/>
<proteinExistence type="predicted"/>
<accession>A0A7R7EK18</accession>
<dbReference type="EMBL" id="AP024169">
    <property type="protein sequence ID" value="BCN30125.1"/>
    <property type="molecule type" value="Genomic_DNA"/>
</dbReference>
<dbReference type="AlphaFoldDB" id="A0A7R7EK18"/>
<sequence length="82" mass="9815">MLKERLDKVVNPLTKKYLKEVITSYNSGQYRTAIDTEKCVASGYYSIPIIFIMGTVIEFKKVVRYWKKNDLSRFQRIFQKKR</sequence>
<dbReference type="RefSeq" id="WP_271715371.1">
    <property type="nucleotide sequence ID" value="NZ_AP024169.1"/>
</dbReference>
<organism evidence="1 2">
    <name type="scientific">Anaeromicropila herbilytica</name>
    <dbReference type="NCBI Taxonomy" id="2785025"/>
    <lineage>
        <taxon>Bacteria</taxon>
        <taxon>Bacillati</taxon>
        <taxon>Bacillota</taxon>
        <taxon>Clostridia</taxon>
        <taxon>Lachnospirales</taxon>
        <taxon>Lachnospiraceae</taxon>
        <taxon>Anaeromicropila</taxon>
    </lineage>
</organism>
<protein>
    <submittedName>
        <fullName evidence="1">Uncharacterized protein</fullName>
    </submittedName>
</protein>
<dbReference type="Proteomes" id="UP000595897">
    <property type="component" value="Chromosome"/>
</dbReference>